<evidence type="ECO:0000313" key="1">
    <source>
        <dbReference type="EMBL" id="NYG56312.1"/>
    </source>
</evidence>
<dbReference type="Proteomes" id="UP000544110">
    <property type="component" value="Unassembled WGS sequence"/>
</dbReference>
<accession>A0A7Y9RX64</accession>
<dbReference type="AlphaFoldDB" id="A0A7Y9RX64"/>
<gene>
    <name evidence="1" type="ORF">BJ989_002616</name>
</gene>
<protein>
    <recommendedName>
        <fullName evidence="3">Transcriptional regulator, AbiEi antitoxin, Type IV TA system</fullName>
    </recommendedName>
</protein>
<evidence type="ECO:0000313" key="2">
    <source>
        <dbReference type="Proteomes" id="UP000544110"/>
    </source>
</evidence>
<organism evidence="1 2">
    <name type="scientific">Nocardioides perillae</name>
    <dbReference type="NCBI Taxonomy" id="1119534"/>
    <lineage>
        <taxon>Bacteria</taxon>
        <taxon>Bacillati</taxon>
        <taxon>Actinomycetota</taxon>
        <taxon>Actinomycetes</taxon>
        <taxon>Propionibacteriales</taxon>
        <taxon>Nocardioidaceae</taxon>
        <taxon>Nocardioides</taxon>
    </lineage>
</organism>
<dbReference type="EMBL" id="JACCAC010000001">
    <property type="protein sequence ID" value="NYG56312.1"/>
    <property type="molecule type" value="Genomic_DNA"/>
</dbReference>
<evidence type="ECO:0008006" key="3">
    <source>
        <dbReference type="Google" id="ProtNLM"/>
    </source>
</evidence>
<reference evidence="1 2" key="1">
    <citation type="submission" date="2020-07" db="EMBL/GenBank/DDBJ databases">
        <title>Sequencing the genomes of 1000 actinobacteria strains.</title>
        <authorList>
            <person name="Klenk H.-P."/>
        </authorList>
    </citation>
    <scope>NUCLEOTIDE SEQUENCE [LARGE SCALE GENOMIC DNA]</scope>
    <source>
        <strain evidence="1 2">DSM 24552</strain>
    </source>
</reference>
<proteinExistence type="predicted"/>
<comment type="caution">
    <text evidence="1">The sequence shown here is derived from an EMBL/GenBank/DDBJ whole genome shotgun (WGS) entry which is preliminary data.</text>
</comment>
<sequence>MTNVHRTARDLDQLAERCPTTAPFSSTHALRLGLAPEDLSDLVRTARLKRVLIGVYVRTHVADSLALRAAALRLVVPDGSFVTDRSAAWLHGASMALAPGDHLEVPPLDVFRIPSATRLRNPIVVSGRRTVAADELCTVAGLVVTTPLRTALDLGRLQRPDIALAGMDGLARLQAFTVAELVDAAARIRGARGVVQLRRLAPLVDPGAESPGESALRLRWLEAGLPRPQCQVLVQCADGHTYYLDIGLADVRFGAEYDGADWHGPDRAAHDTRRRQCITKRAGWHLEVFRAEHVHGRDQDAHYRLLRAWTEHAARRRRVVV</sequence>
<name>A0A7Y9RX64_9ACTN</name>
<dbReference type="RefSeq" id="WP_179518584.1">
    <property type="nucleotide sequence ID" value="NZ_JACCAC010000001.1"/>
</dbReference>
<keyword evidence="2" id="KW-1185">Reference proteome</keyword>